<gene>
    <name evidence="13" type="ORF">A6D6_01891</name>
</gene>
<evidence type="ECO:0000256" key="11">
    <source>
        <dbReference type="SAM" id="MobiDB-lite"/>
    </source>
</evidence>
<sequence length="302" mass="34488">MGRVYWAPVKSLWYLAHVSIAIVAGYLTFSLSSFLVFIGSTAITLCLGHSLGMHRRLIHNAYECPLWLEYIFVHLGILVGMAGPLGMMHQHDLRDWAQRQTDCHPYLRHGQGFWKDGWWQLHCDLVLEQPPEFRAEPRVAGDRVLIFMERTWMWQQFPWAVLLFWLGGLPWVVWGISARIAVSVTGHWLVGYFAHNRGERDWHVEGAAVQGFNIPAAAYLTMGESWHNNHHAYPGSALLGLHENQPDPGWWVLTRLHDLGLVWSIRLPENLPQRSELKALPGAEGKETSHRTFRGGVGRPDA</sequence>
<evidence type="ECO:0000256" key="3">
    <source>
        <dbReference type="ARBA" id="ARBA00022516"/>
    </source>
</evidence>
<keyword evidence="9 12" id="KW-0472">Membrane</keyword>
<evidence type="ECO:0000256" key="4">
    <source>
        <dbReference type="ARBA" id="ARBA00022692"/>
    </source>
</evidence>
<dbReference type="EMBL" id="AQPF01000011">
    <property type="protein sequence ID" value="KAF0806073.1"/>
    <property type="molecule type" value="Genomic_DNA"/>
</dbReference>
<dbReference type="PANTHER" id="PTHR11351">
    <property type="entry name" value="ACYL-COA DESATURASE"/>
    <property type="match status" value="1"/>
</dbReference>
<keyword evidence="6 12" id="KW-1133">Transmembrane helix</keyword>
<feature type="transmembrane region" description="Helical" evidence="12">
    <location>
        <begin position="157"/>
        <end position="176"/>
    </location>
</feature>
<reference evidence="13 14" key="1">
    <citation type="submission" date="2012-09" db="EMBL/GenBank/DDBJ databases">
        <title>Genome Sequence of alkane-degrading Bacterium Alcanivorax sp. 6-D-6.</title>
        <authorList>
            <person name="Lai Q."/>
            <person name="Shao Z."/>
        </authorList>
    </citation>
    <scope>NUCLEOTIDE SEQUENCE [LARGE SCALE GENOMIC DNA]</scope>
    <source>
        <strain evidence="13 14">6-D-6</strain>
    </source>
</reference>
<evidence type="ECO:0000256" key="2">
    <source>
        <dbReference type="ARBA" id="ARBA00008749"/>
    </source>
</evidence>
<keyword evidence="5" id="KW-0276">Fatty acid metabolism</keyword>
<feature type="transmembrane region" description="Helical" evidence="12">
    <location>
        <begin position="66"/>
        <end position="87"/>
    </location>
</feature>
<feature type="transmembrane region" description="Helical" evidence="12">
    <location>
        <begin position="12"/>
        <end position="29"/>
    </location>
</feature>
<evidence type="ECO:0000256" key="8">
    <source>
        <dbReference type="ARBA" id="ARBA00023098"/>
    </source>
</evidence>
<accession>A0ABQ6Y9S0</accession>
<evidence type="ECO:0000256" key="1">
    <source>
        <dbReference type="ARBA" id="ARBA00004141"/>
    </source>
</evidence>
<dbReference type="InterPro" id="IPR015876">
    <property type="entry name" value="Acyl-CoA_DS"/>
</dbReference>
<keyword evidence="14" id="KW-1185">Reference proteome</keyword>
<keyword evidence="8" id="KW-0443">Lipid metabolism</keyword>
<dbReference type="Proteomes" id="UP000771797">
    <property type="component" value="Unassembled WGS sequence"/>
</dbReference>
<protein>
    <submittedName>
        <fullName evidence="13">Fatty-acid desaturase</fullName>
    </submittedName>
</protein>
<proteinExistence type="inferred from homology"/>
<keyword evidence="4 12" id="KW-0812">Transmembrane</keyword>
<comment type="similarity">
    <text evidence="2">Belongs to the fatty acid desaturase type 2 family.</text>
</comment>
<organism evidence="13 14">
    <name type="scientific">Alcanivorax xiamenensis</name>
    <dbReference type="NCBI Taxonomy" id="1177156"/>
    <lineage>
        <taxon>Bacteria</taxon>
        <taxon>Pseudomonadati</taxon>
        <taxon>Pseudomonadota</taxon>
        <taxon>Gammaproteobacteria</taxon>
        <taxon>Oceanospirillales</taxon>
        <taxon>Alcanivoracaceae</taxon>
        <taxon>Alcanivorax</taxon>
    </lineage>
</organism>
<name>A0ABQ6Y9S0_9GAMM</name>
<evidence type="ECO:0000256" key="6">
    <source>
        <dbReference type="ARBA" id="ARBA00022989"/>
    </source>
</evidence>
<evidence type="ECO:0000256" key="9">
    <source>
        <dbReference type="ARBA" id="ARBA00023136"/>
    </source>
</evidence>
<dbReference type="PANTHER" id="PTHR11351:SF31">
    <property type="entry name" value="DESATURASE 1, ISOFORM A-RELATED"/>
    <property type="match status" value="1"/>
</dbReference>
<keyword evidence="3" id="KW-0444">Lipid biosynthesis</keyword>
<evidence type="ECO:0000256" key="10">
    <source>
        <dbReference type="ARBA" id="ARBA00023160"/>
    </source>
</evidence>
<dbReference type="CDD" id="cd03505">
    <property type="entry name" value="Delta9-FADS-like"/>
    <property type="match status" value="1"/>
</dbReference>
<feature type="region of interest" description="Disordered" evidence="11">
    <location>
        <begin position="278"/>
        <end position="302"/>
    </location>
</feature>
<evidence type="ECO:0000313" key="14">
    <source>
        <dbReference type="Proteomes" id="UP000771797"/>
    </source>
</evidence>
<evidence type="ECO:0000256" key="12">
    <source>
        <dbReference type="SAM" id="Phobius"/>
    </source>
</evidence>
<keyword evidence="7" id="KW-0560">Oxidoreductase</keyword>
<evidence type="ECO:0000256" key="5">
    <source>
        <dbReference type="ARBA" id="ARBA00022832"/>
    </source>
</evidence>
<comment type="subcellular location">
    <subcellularLocation>
        <location evidence="1">Membrane</location>
        <topology evidence="1">Multi-pass membrane protein</topology>
    </subcellularLocation>
</comment>
<evidence type="ECO:0000256" key="7">
    <source>
        <dbReference type="ARBA" id="ARBA00023002"/>
    </source>
</evidence>
<feature type="transmembrane region" description="Helical" evidence="12">
    <location>
        <begin position="35"/>
        <end position="54"/>
    </location>
</feature>
<comment type="caution">
    <text evidence="13">The sequence shown here is derived from an EMBL/GenBank/DDBJ whole genome shotgun (WGS) entry which is preliminary data.</text>
</comment>
<keyword evidence="10" id="KW-0275">Fatty acid biosynthesis</keyword>
<evidence type="ECO:0000313" key="13">
    <source>
        <dbReference type="EMBL" id="KAF0806073.1"/>
    </source>
</evidence>